<geneLocation type="plasmid" evidence="3 4">
    <name>unnamed2</name>
</geneLocation>
<dbReference type="Gene3D" id="1.10.260.40">
    <property type="entry name" value="lambda repressor-like DNA-binding domains"/>
    <property type="match status" value="1"/>
</dbReference>
<dbReference type="CDD" id="cd00093">
    <property type="entry name" value="HTH_XRE"/>
    <property type="match status" value="1"/>
</dbReference>
<dbReference type="RefSeq" id="WP_309204595.1">
    <property type="nucleotide sequence ID" value="NZ_CP133550.1"/>
</dbReference>
<evidence type="ECO:0000259" key="1">
    <source>
        <dbReference type="PROSITE" id="PS50943"/>
    </source>
</evidence>
<evidence type="ECO:0000313" key="3">
    <source>
        <dbReference type="EMBL" id="WMS89319.1"/>
    </source>
</evidence>
<gene>
    <name evidence="3" type="ORF">Q9312_19270</name>
    <name evidence="2" type="ORF">Q9312_19380</name>
</gene>
<sequence length="103" mass="11467">MIKLYESPFHATEEEEVASNLALRADLMILIRNIIEKNGWSQSEAANKLGVSQPRISNILNGKIDVVSLDCLFSILDKLGFKSRLKMNDDQNPPAINILQVAS</sequence>
<dbReference type="KEGG" id="plei:Q9312_19270"/>
<keyword evidence="4" id="KW-1185">Reference proteome</keyword>
<feature type="domain" description="HTH cro/C1-type" evidence="1">
    <location>
        <begin position="31"/>
        <end position="85"/>
    </location>
</feature>
<organism evidence="3 4">
    <name type="scientific">Pleionea litopenaei</name>
    <dbReference type="NCBI Taxonomy" id="3070815"/>
    <lineage>
        <taxon>Bacteria</taxon>
        <taxon>Pseudomonadati</taxon>
        <taxon>Pseudomonadota</taxon>
        <taxon>Gammaproteobacteria</taxon>
        <taxon>Oceanospirillales</taxon>
        <taxon>Pleioneaceae</taxon>
        <taxon>Pleionea</taxon>
    </lineage>
</organism>
<keyword evidence="3" id="KW-0614">Plasmid</keyword>
<evidence type="ECO:0000313" key="2">
    <source>
        <dbReference type="EMBL" id="WMS89298.1"/>
    </source>
</evidence>
<dbReference type="GO" id="GO:0003677">
    <property type="term" value="F:DNA binding"/>
    <property type="evidence" value="ECO:0007669"/>
    <property type="project" value="InterPro"/>
</dbReference>
<dbReference type="PROSITE" id="PS50943">
    <property type="entry name" value="HTH_CROC1"/>
    <property type="match status" value="1"/>
</dbReference>
<dbReference type="KEGG" id="plei:Q9312_19380"/>
<dbReference type="AlphaFoldDB" id="A0AA51X8U8"/>
<protein>
    <submittedName>
        <fullName evidence="3">Helix-turn-helix transcriptional regulator</fullName>
    </submittedName>
</protein>
<dbReference type="SMART" id="SM00530">
    <property type="entry name" value="HTH_XRE"/>
    <property type="match status" value="1"/>
</dbReference>
<dbReference type="Pfam" id="PF13744">
    <property type="entry name" value="HTH_37"/>
    <property type="match status" value="1"/>
</dbReference>
<name>A0AA51X8U8_9GAMM</name>
<evidence type="ECO:0000313" key="4">
    <source>
        <dbReference type="Proteomes" id="UP001239782"/>
    </source>
</evidence>
<proteinExistence type="predicted"/>
<dbReference type="Proteomes" id="UP001239782">
    <property type="component" value="Plasmid unnamed2"/>
</dbReference>
<accession>A0AA51X8U8</accession>
<dbReference type="EMBL" id="CP133550">
    <property type="protein sequence ID" value="WMS89319.1"/>
    <property type="molecule type" value="Genomic_DNA"/>
</dbReference>
<dbReference type="InterPro" id="IPR010982">
    <property type="entry name" value="Lambda_DNA-bd_dom_sf"/>
</dbReference>
<dbReference type="InterPro" id="IPR039554">
    <property type="entry name" value="HigA2-like_HTH"/>
</dbReference>
<dbReference type="EMBL" id="CP133550">
    <property type="protein sequence ID" value="WMS89298.1"/>
    <property type="molecule type" value="Genomic_DNA"/>
</dbReference>
<reference evidence="3 4" key="1">
    <citation type="submission" date="2023-08" db="EMBL/GenBank/DDBJ databases">
        <title>Pleionea litopenaei sp. nov., isolated from stomach of juvenile Litopenaeus vannamei.</title>
        <authorList>
            <person name="Rho A.M."/>
            <person name="Hwang C.Y."/>
        </authorList>
    </citation>
    <scope>NUCLEOTIDE SEQUENCE [LARGE SCALE GENOMIC DNA]</scope>
    <source>
        <strain evidence="3 4">HL-JVS1</strain>
        <plasmid evidence="3 4">unnamed2</plasmid>
    </source>
</reference>
<dbReference type="SUPFAM" id="SSF47413">
    <property type="entry name" value="lambda repressor-like DNA-binding domains"/>
    <property type="match status" value="1"/>
</dbReference>
<dbReference type="InterPro" id="IPR001387">
    <property type="entry name" value="Cro/C1-type_HTH"/>
</dbReference>